<sequence>MNRKTITCSSDKVGQVAVIPARHSLGVSNCVDFHRIGVSGTDVKLVFVSDIVLQTSGTEAGVLVAAVDDSLSLFRALEQNTIPVSSYDQIRCGFIKDCWGIDE</sequence>
<keyword evidence="2" id="KW-1185">Reference proteome</keyword>
<organism evidence="1 2">
    <name type="scientific">Metschnikowia pulcherrima</name>
    <dbReference type="NCBI Taxonomy" id="27326"/>
    <lineage>
        <taxon>Eukaryota</taxon>
        <taxon>Fungi</taxon>
        <taxon>Dikarya</taxon>
        <taxon>Ascomycota</taxon>
        <taxon>Saccharomycotina</taxon>
        <taxon>Pichiomycetes</taxon>
        <taxon>Metschnikowiaceae</taxon>
        <taxon>Metschnikowia</taxon>
    </lineage>
</organism>
<dbReference type="OrthoDB" id="10327492at2759"/>
<dbReference type="Proteomes" id="UP000649328">
    <property type="component" value="Unassembled WGS sequence"/>
</dbReference>
<gene>
    <name evidence="1" type="ORF">HF325_001465</name>
</gene>
<dbReference type="EMBL" id="JACBPP010000002">
    <property type="protein sequence ID" value="KAF8004017.1"/>
    <property type="molecule type" value="Genomic_DNA"/>
</dbReference>
<protein>
    <submittedName>
        <fullName evidence="1">Uncharacterized protein</fullName>
    </submittedName>
</protein>
<proteinExistence type="predicted"/>
<name>A0A8H7LGH1_9ASCO</name>
<evidence type="ECO:0000313" key="2">
    <source>
        <dbReference type="Proteomes" id="UP000649328"/>
    </source>
</evidence>
<accession>A0A8H7LGH1</accession>
<evidence type="ECO:0000313" key="1">
    <source>
        <dbReference type="EMBL" id="KAF8004017.1"/>
    </source>
</evidence>
<comment type="caution">
    <text evidence="1">The sequence shown here is derived from an EMBL/GenBank/DDBJ whole genome shotgun (WGS) entry which is preliminary data.</text>
</comment>
<reference evidence="1" key="1">
    <citation type="submission" date="2020-10" db="EMBL/GenBank/DDBJ databases">
        <title>The Whole-Genome Sequence of Metschnikowia persimmonesis, a Novel Endophytic Yeast Species Isolated from Medicinal Plant Diospyros kaki Thumb.</title>
        <authorList>
            <person name="Rahmat E."/>
            <person name="Kang Y."/>
        </authorList>
    </citation>
    <scope>NUCLEOTIDE SEQUENCE</scope>
    <source>
        <strain evidence="1">KIOM G15050</strain>
    </source>
</reference>
<dbReference type="AlphaFoldDB" id="A0A8H7LGH1"/>